<dbReference type="GO" id="GO:0046819">
    <property type="term" value="P:protein secretion by the type V secretion system"/>
    <property type="evidence" value="ECO:0007669"/>
    <property type="project" value="TreeGrafter"/>
</dbReference>
<dbReference type="PANTHER" id="PTHR34597:SF3">
    <property type="entry name" value="OUTER MEMBRANE TRANSPORTER CDIB"/>
    <property type="match status" value="1"/>
</dbReference>
<dbReference type="Pfam" id="PF01103">
    <property type="entry name" value="Omp85"/>
    <property type="match status" value="1"/>
</dbReference>
<evidence type="ECO:0000259" key="4">
    <source>
        <dbReference type="Pfam" id="PF01103"/>
    </source>
</evidence>
<dbReference type="AlphaFoldDB" id="A0A401XIC5"/>
<dbReference type="PANTHER" id="PTHR34597">
    <property type="entry name" value="SLR1661 PROTEIN"/>
    <property type="match status" value="1"/>
</dbReference>
<dbReference type="InterPro" id="IPR051544">
    <property type="entry name" value="TPS_OM_transporter"/>
</dbReference>
<name>A0A401XIC5_9FLAO</name>
<evidence type="ECO:0000256" key="3">
    <source>
        <dbReference type="SAM" id="SignalP"/>
    </source>
</evidence>
<sequence length="375" mass="43487">MIKSRAYLLLALQLVIFSSSAQDWLQWFGIRPLDDTVSTEKSGIAVIPLLYYTPDTRLAFGAAGVYYFSFKAKKPEQKDARLSYIQFLADYTQNRQLDIWALWNVFTRNEDYLLKGELRYRNFPDRFYGIGNATPRSNEEFYAYDLKSFKYLMLRRIRGELFMGFDLMVSNEYNFKIKENGLLEVGNIIGNRGGVTSGLGFVMTYDDRDNIVNSYKGHLFEISTYFYDKVIGSNFDYINVNLTYQTYFELKPKNVLAVQFVGRYNTSGVPMLDMATVGGEEILRGYARNRFRDRNFTGFQLEYRFPLFWRLGMVTFAGAGDVFKTTNDLSLQRVKYSVGTGLRFVINPAERLNLRFDVGLGREGAHYYLMVTEAF</sequence>
<evidence type="ECO:0000256" key="1">
    <source>
        <dbReference type="ARBA" id="ARBA00004370"/>
    </source>
</evidence>
<feature type="domain" description="Bacterial surface antigen (D15)" evidence="4">
    <location>
        <begin position="196"/>
        <end position="346"/>
    </location>
</feature>
<protein>
    <recommendedName>
        <fullName evidence="4">Bacterial surface antigen (D15) domain-containing protein</fullName>
    </recommendedName>
</protein>
<reference evidence="5 6" key="1">
    <citation type="submission" date="2018-11" db="EMBL/GenBank/DDBJ databases">
        <title>Schleiferia aggregans sp. nov., a moderately thermophilic heterotrophic bacterium isolated from microbial mats at a terrestrial hot spring.</title>
        <authorList>
            <person name="Iino T."/>
            <person name="Ohkuma M."/>
            <person name="Haruta S."/>
        </authorList>
    </citation>
    <scope>NUCLEOTIDE SEQUENCE [LARGE SCALE GENOMIC DNA]</scope>
    <source>
        <strain evidence="5 6">LA</strain>
    </source>
</reference>
<dbReference type="GO" id="GO:0008320">
    <property type="term" value="F:protein transmembrane transporter activity"/>
    <property type="evidence" value="ECO:0007669"/>
    <property type="project" value="TreeGrafter"/>
</dbReference>
<dbReference type="InterPro" id="IPR000184">
    <property type="entry name" value="Bac_surfAg_D15"/>
</dbReference>
<dbReference type="RefSeq" id="WP_124396843.1">
    <property type="nucleotide sequence ID" value="NZ_BHZE01000002.1"/>
</dbReference>
<proteinExistence type="predicted"/>
<dbReference type="Proteomes" id="UP000286715">
    <property type="component" value="Unassembled WGS sequence"/>
</dbReference>
<evidence type="ECO:0000313" key="5">
    <source>
        <dbReference type="EMBL" id="GCD76766.1"/>
    </source>
</evidence>
<keyword evidence="3" id="KW-0732">Signal</keyword>
<dbReference type="Gene3D" id="2.40.160.50">
    <property type="entry name" value="membrane protein fhac: a member of the omp85/tpsb transporter family"/>
    <property type="match status" value="1"/>
</dbReference>
<organism evidence="5 6">
    <name type="scientific">Thermaurantimonas aggregans</name>
    <dbReference type="NCBI Taxonomy" id="2173829"/>
    <lineage>
        <taxon>Bacteria</taxon>
        <taxon>Pseudomonadati</taxon>
        <taxon>Bacteroidota</taxon>
        <taxon>Flavobacteriia</taxon>
        <taxon>Flavobacteriales</taxon>
        <taxon>Schleiferiaceae</taxon>
        <taxon>Thermaurantimonas</taxon>
    </lineage>
</organism>
<dbReference type="GO" id="GO:0019867">
    <property type="term" value="C:outer membrane"/>
    <property type="evidence" value="ECO:0007669"/>
    <property type="project" value="InterPro"/>
</dbReference>
<dbReference type="OrthoDB" id="9771071at2"/>
<accession>A0A401XIC5</accession>
<dbReference type="EMBL" id="BHZE01000002">
    <property type="protein sequence ID" value="GCD76766.1"/>
    <property type="molecule type" value="Genomic_DNA"/>
</dbReference>
<feature type="chain" id="PRO_5019258043" description="Bacterial surface antigen (D15) domain-containing protein" evidence="3">
    <location>
        <begin position="22"/>
        <end position="375"/>
    </location>
</feature>
<gene>
    <name evidence="5" type="ORF">JCM31826_02480</name>
</gene>
<evidence type="ECO:0000313" key="6">
    <source>
        <dbReference type="Proteomes" id="UP000286715"/>
    </source>
</evidence>
<dbReference type="GO" id="GO:0098046">
    <property type="term" value="C:type V protein secretion system complex"/>
    <property type="evidence" value="ECO:0007669"/>
    <property type="project" value="TreeGrafter"/>
</dbReference>
<comment type="caution">
    <text evidence="5">The sequence shown here is derived from an EMBL/GenBank/DDBJ whole genome shotgun (WGS) entry which is preliminary data.</text>
</comment>
<keyword evidence="6" id="KW-1185">Reference proteome</keyword>
<evidence type="ECO:0000256" key="2">
    <source>
        <dbReference type="ARBA" id="ARBA00023136"/>
    </source>
</evidence>
<comment type="subcellular location">
    <subcellularLocation>
        <location evidence="1">Membrane</location>
    </subcellularLocation>
</comment>
<feature type="signal peptide" evidence="3">
    <location>
        <begin position="1"/>
        <end position="21"/>
    </location>
</feature>
<keyword evidence="2" id="KW-0472">Membrane</keyword>